<dbReference type="InterPro" id="IPR044974">
    <property type="entry name" value="Disease_R_plants"/>
</dbReference>
<accession>A0AAQ3RQ22</accession>
<protein>
    <recommendedName>
        <fullName evidence="5">TIR domain-containing protein</fullName>
    </recommendedName>
</protein>
<dbReference type="Pfam" id="PF00931">
    <property type="entry name" value="NB-ARC"/>
    <property type="match status" value="1"/>
</dbReference>
<dbReference type="AlphaFoldDB" id="A0AAQ3RQ22"/>
<dbReference type="Gene3D" id="3.40.50.300">
    <property type="entry name" value="P-loop containing nucleotide triphosphate hydrolases"/>
    <property type="match status" value="1"/>
</dbReference>
<dbReference type="SMART" id="SM00255">
    <property type="entry name" value="TIR"/>
    <property type="match status" value="1"/>
</dbReference>
<dbReference type="PANTHER" id="PTHR11017:SF290">
    <property type="entry name" value="ADP-RIBOSYL CYCLASE_CYCLIC ADP-RIBOSE HYDROLASE"/>
    <property type="match status" value="1"/>
</dbReference>
<dbReference type="SUPFAM" id="SSF52200">
    <property type="entry name" value="Toll/Interleukin receptor TIR domain"/>
    <property type="match status" value="1"/>
</dbReference>
<evidence type="ECO:0000256" key="4">
    <source>
        <dbReference type="ARBA" id="ARBA00023027"/>
    </source>
</evidence>
<dbReference type="GO" id="GO:0043531">
    <property type="term" value="F:ADP binding"/>
    <property type="evidence" value="ECO:0007669"/>
    <property type="project" value="InterPro"/>
</dbReference>
<keyword evidence="2" id="KW-0677">Repeat</keyword>
<proteinExistence type="predicted"/>
<evidence type="ECO:0000256" key="1">
    <source>
        <dbReference type="ARBA" id="ARBA00022614"/>
    </source>
</evidence>
<dbReference type="InterPro" id="IPR027417">
    <property type="entry name" value="P-loop_NTPase"/>
</dbReference>
<keyword evidence="7" id="KW-1185">Reference proteome</keyword>
<dbReference type="EMBL" id="CP144693">
    <property type="protein sequence ID" value="WVZ00978.1"/>
    <property type="molecule type" value="Genomic_DNA"/>
</dbReference>
<organism evidence="6 7">
    <name type="scientific">Vigna mungo</name>
    <name type="common">Black gram</name>
    <name type="synonym">Phaseolus mungo</name>
    <dbReference type="NCBI Taxonomy" id="3915"/>
    <lineage>
        <taxon>Eukaryota</taxon>
        <taxon>Viridiplantae</taxon>
        <taxon>Streptophyta</taxon>
        <taxon>Embryophyta</taxon>
        <taxon>Tracheophyta</taxon>
        <taxon>Spermatophyta</taxon>
        <taxon>Magnoliopsida</taxon>
        <taxon>eudicotyledons</taxon>
        <taxon>Gunneridae</taxon>
        <taxon>Pentapetalae</taxon>
        <taxon>rosids</taxon>
        <taxon>fabids</taxon>
        <taxon>Fabales</taxon>
        <taxon>Fabaceae</taxon>
        <taxon>Papilionoideae</taxon>
        <taxon>50 kb inversion clade</taxon>
        <taxon>NPAAA clade</taxon>
        <taxon>indigoferoid/millettioid clade</taxon>
        <taxon>Phaseoleae</taxon>
        <taxon>Vigna</taxon>
    </lineage>
</organism>
<dbReference type="Gene3D" id="1.10.8.430">
    <property type="entry name" value="Helical domain of apoptotic protease-activating factors"/>
    <property type="match status" value="1"/>
</dbReference>
<evidence type="ECO:0000313" key="7">
    <source>
        <dbReference type="Proteomes" id="UP001374535"/>
    </source>
</evidence>
<dbReference type="Pfam" id="PF01582">
    <property type="entry name" value="TIR"/>
    <property type="match status" value="1"/>
</dbReference>
<dbReference type="FunFam" id="3.40.50.10140:FF:000007">
    <property type="entry name" value="Disease resistance protein (TIR-NBS-LRR class)"/>
    <property type="match status" value="1"/>
</dbReference>
<dbReference type="InterPro" id="IPR036390">
    <property type="entry name" value="WH_DNA-bd_sf"/>
</dbReference>
<dbReference type="InterPro" id="IPR000157">
    <property type="entry name" value="TIR_dom"/>
</dbReference>
<dbReference type="InterPro" id="IPR042197">
    <property type="entry name" value="Apaf_helical"/>
</dbReference>
<dbReference type="InterPro" id="IPR002182">
    <property type="entry name" value="NB-ARC"/>
</dbReference>
<feature type="domain" description="TIR" evidence="5">
    <location>
        <begin position="49"/>
        <end position="215"/>
    </location>
</feature>
<evidence type="ECO:0000259" key="5">
    <source>
        <dbReference type="PROSITE" id="PS50104"/>
    </source>
</evidence>
<dbReference type="PROSITE" id="PS50104">
    <property type="entry name" value="TIR"/>
    <property type="match status" value="1"/>
</dbReference>
<evidence type="ECO:0000313" key="6">
    <source>
        <dbReference type="EMBL" id="WVZ00978.1"/>
    </source>
</evidence>
<evidence type="ECO:0000256" key="3">
    <source>
        <dbReference type="ARBA" id="ARBA00022821"/>
    </source>
</evidence>
<dbReference type="PANTHER" id="PTHR11017">
    <property type="entry name" value="LEUCINE-RICH REPEAT-CONTAINING PROTEIN"/>
    <property type="match status" value="1"/>
</dbReference>
<dbReference type="InterPro" id="IPR035897">
    <property type="entry name" value="Toll_tir_struct_dom_sf"/>
</dbReference>
<dbReference type="GO" id="GO:0007165">
    <property type="term" value="P:signal transduction"/>
    <property type="evidence" value="ECO:0007669"/>
    <property type="project" value="InterPro"/>
</dbReference>
<sequence>MTMTMIDKLGFRRFWDWLDSRSSSSSVISSESATSSSDHSSDTIQNQDYRYDVFISFRGSDTRNSFVDHLYSHLLRKGIFVFKDDHKLRKGESISSQLLQAIRGSRISIIVFSKDYPSSSWCLEEMATIADCKQQSNQTVFPVFYDVDPSHVRHQNGVYENAFLSLRQKFKGKPDKVYRWERAMNWFGTLAGWDVRNRPEFGEIENIVQAVIQTLGHKFSGFVDDLIGIQPRVQALEDKLRLSSKTDDIQVLGIWGMGGIGKTTHAAVLYDKMSHRFDASCFIEDVSKLYRDGGHTAVQKQIIHQTLGEKSLHTYSPIEISGIVRNRLHKIKVLVVLDNVDELEQLQELAINSKLVFRGSRMIIISRDEHILKVYGADVIHKVSLMSDKDAPFKSEEQNSGCVELIPEVLKYAQCLPLAVRVIGSFLCRRNSSEWRDTLDRFENNPDDNKIMEVLQISFDGLHYMEKEIFLHIACFFKEEREDYVKRILECCGLHPHIGIPRMIEKSLITIKDQQIHMHNMLQELGKKIVRNQCPEEPESWSRIWLYEDFFHVLTTQTAFVFALPFTKMYFINGKVVRNGSRDLVINWMDPLNYQELTWLVRLAKTQKNLEHISHLKLIQVLRLMHLKRVQGLRLMHGG</sequence>
<keyword evidence="3" id="KW-0611">Plant defense</keyword>
<evidence type="ECO:0000256" key="2">
    <source>
        <dbReference type="ARBA" id="ARBA00022737"/>
    </source>
</evidence>
<name>A0AAQ3RQ22_VIGMU</name>
<keyword evidence="1" id="KW-0433">Leucine-rich repeat</keyword>
<gene>
    <name evidence="6" type="ORF">V8G54_027047</name>
</gene>
<dbReference type="PRINTS" id="PR00364">
    <property type="entry name" value="DISEASERSIST"/>
</dbReference>
<dbReference type="Pfam" id="PF23282">
    <property type="entry name" value="WHD_ROQ1"/>
    <property type="match status" value="1"/>
</dbReference>
<dbReference type="GO" id="GO:0006952">
    <property type="term" value="P:defense response"/>
    <property type="evidence" value="ECO:0007669"/>
    <property type="project" value="UniProtKB-KW"/>
</dbReference>
<keyword evidence="4" id="KW-0520">NAD</keyword>
<reference evidence="6 7" key="1">
    <citation type="journal article" date="2023" name="Life. Sci Alliance">
        <title>Evolutionary insights into 3D genome organization and epigenetic landscape of Vigna mungo.</title>
        <authorList>
            <person name="Junaid A."/>
            <person name="Singh B."/>
            <person name="Bhatia S."/>
        </authorList>
    </citation>
    <scope>NUCLEOTIDE SEQUENCE [LARGE SCALE GENOMIC DNA]</scope>
    <source>
        <strain evidence="6">Urdbean</strain>
    </source>
</reference>
<dbReference type="Proteomes" id="UP001374535">
    <property type="component" value="Chromosome 8"/>
</dbReference>
<dbReference type="SUPFAM" id="SSF46785">
    <property type="entry name" value="Winged helix' DNA-binding domain"/>
    <property type="match status" value="1"/>
</dbReference>
<dbReference type="InterPro" id="IPR058192">
    <property type="entry name" value="WHD_ROQ1-like"/>
</dbReference>
<dbReference type="Gene3D" id="3.40.50.10140">
    <property type="entry name" value="Toll/interleukin-1 receptor homology (TIR) domain"/>
    <property type="match status" value="1"/>
</dbReference>
<dbReference type="SUPFAM" id="SSF52540">
    <property type="entry name" value="P-loop containing nucleoside triphosphate hydrolases"/>
    <property type="match status" value="1"/>
</dbReference>